<dbReference type="OrthoDB" id="9759959at2"/>
<reference evidence="3 4" key="1">
    <citation type="submission" date="2014-05" db="EMBL/GenBank/DDBJ databases">
        <title>De novo Genome Sequence of Spirocheata sp.</title>
        <authorList>
            <person name="Shivani Y."/>
            <person name="Subhash Y."/>
            <person name="Tushar L."/>
            <person name="Sasikala C."/>
            <person name="Ramana C.V."/>
        </authorList>
    </citation>
    <scope>NUCLEOTIDE SEQUENCE [LARGE SCALE GENOMIC DNA]</scope>
    <source>
        <strain evidence="3 4">JC230</strain>
    </source>
</reference>
<dbReference type="AlphaFoldDB" id="A0A098QZ23"/>
<dbReference type="InterPro" id="IPR032856">
    <property type="entry name" value="GDE_N_bis"/>
</dbReference>
<dbReference type="GO" id="GO:0005975">
    <property type="term" value="P:carbohydrate metabolic process"/>
    <property type="evidence" value="ECO:0007669"/>
    <property type="project" value="InterPro"/>
</dbReference>
<comment type="caution">
    <text evidence="3">The sequence shown here is derived from an EMBL/GenBank/DDBJ whole genome shotgun (WGS) entry which is preliminary data.</text>
</comment>
<dbReference type="InterPro" id="IPR008928">
    <property type="entry name" value="6-hairpin_glycosidase_sf"/>
</dbReference>
<evidence type="ECO:0000313" key="4">
    <source>
        <dbReference type="Proteomes" id="UP000029692"/>
    </source>
</evidence>
<organism evidence="3 4">
    <name type="scientific">Spirochaeta lutea</name>
    <dbReference type="NCBI Taxonomy" id="1480694"/>
    <lineage>
        <taxon>Bacteria</taxon>
        <taxon>Pseudomonadati</taxon>
        <taxon>Spirochaetota</taxon>
        <taxon>Spirochaetia</taxon>
        <taxon>Spirochaetales</taxon>
        <taxon>Spirochaetaceae</taxon>
        <taxon>Spirochaeta</taxon>
    </lineage>
</organism>
<evidence type="ECO:0000259" key="1">
    <source>
        <dbReference type="Pfam" id="PF14742"/>
    </source>
</evidence>
<sequence length="646" mass="71517">MNLSKNIVLKENYTFLVTDEDGAIPGGERGLYSHDTRFLSRLLWQFDCPDVPETFHTLVAHSSQPDTAVFHHALIQGPSQILGVHRTLSLEEGRLADTLVLENTDSQPRRLRLGLSIDADFIDLFEARGFASLDRRLSPPAIGKSSLEFGYTDGPDTYGTHVTLKLQGPDGGLMVPGDPGKTQMAVRQGEGTGEAALSWDIEIPPRKKITLTMKIALTHPSLNQDLESSLPSYSRWREGFPESLIRGPVSQDQGVLNQAIQDLRALMLISPQGSIPAAGIPWFVAAFGRDSLITAAMLLPHHPWVARGVLEYLGHYQGREVHTFRGEEPGKIMHEIRFGELARKGKIPHTPYYGTIDATPLYIILLQELVEQTGSRDLIAHFQPQWEACLAWMMEYGDADGDGFLEYISAEPGKGLVVQSWKDSDDSMSHGDGSLAQGYIRPAEVQGYAYRAYMAAAEFYEDLGNPEKSSELLMRAQALQLSFDRVFWSDSLDCYAMALDGDSRPLAVKSSNAGQLLWSGIVPENRAPRLVSTLMGPELYSGWGIRTLGTQEARYNPVSYHNGSVWPHDTALIARGLWDYGFRDEAGQLVRDLFDLAGSQGDRRLPELIAGYSRGTSPPVPYPVACRPQSWDAAALVYLHPLLIRE</sequence>
<dbReference type="EMBL" id="JNUP01000049">
    <property type="protein sequence ID" value="KGE72688.1"/>
    <property type="molecule type" value="Genomic_DNA"/>
</dbReference>
<dbReference type="Pfam" id="PF14742">
    <property type="entry name" value="GDE_N_bis"/>
    <property type="match status" value="1"/>
</dbReference>
<evidence type="ECO:0000313" key="3">
    <source>
        <dbReference type="EMBL" id="KGE72688.1"/>
    </source>
</evidence>
<dbReference type="Gene3D" id="1.50.10.10">
    <property type="match status" value="1"/>
</dbReference>
<accession>A0A098QZ23</accession>
<gene>
    <name evidence="3" type="ORF">DC28_06460</name>
</gene>
<dbReference type="eggNOG" id="COG3408">
    <property type="taxonomic scope" value="Bacteria"/>
</dbReference>
<evidence type="ECO:0008006" key="5">
    <source>
        <dbReference type="Google" id="ProtNLM"/>
    </source>
</evidence>
<feature type="domain" description="Putative glycogen debranching enzyme N-terminal" evidence="1">
    <location>
        <begin position="9"/>
        <end position="213"/>
    </location>
</feature>
<dbReference type="Proteomes" id="UP000029692">
    <property type="component" value="Unassembled WGS sequence"/>
</dbReference>
<protein>
    <recommendedName>
        <fullName evidence="5">Amylo-alpha-1,6-glucosidase</fullName>
    </recommendedName>
</protein>
<evidence type="ECO:0000259" key="2">
    <source>
        <dbReference type="Pfam" id="PF22422"/>
    </source>
</evidence>
<dbReference type="RefSeq" id="WP_037546950.1">
    <property type="nucleotide sequence ID" value="NZ_JNUP01000049.1"/>
</dbReference>
<dbReference type="InterPro" id="IPR012341">
    <property type="entry name" value="6hp_glycosidase-like_sf"/>
</dbReference>
<dbReference type="Pfam" id="PF22422">
    <property type="entry name" value="MGH1-like_GH"/>
    <property type="match status" value="1"/>
</dbReference>
<dbReference type="STRING" id="1480694.DC28_06460"/>
<feature type="domain" description="Mannosylglycerate hydrolase MGH1-like glycoside hydrolase" evidence="2">
    <location>
        <begin position="336"/>
        <end position="605"/>
    </location>
</feature>
<dbReference type="SUPFAM" id="SSF48208">
    <property type="entry name" value="Six-hairpin glycosidases"/>
    <property type="match status" value="1"/>
</dbReference>
<name>A0A098QZ23_9SPIO</name>
<dbReference type="InterPro" id="IPR054491">
    <property type="entry name" value="MGH1-like_GH"/>
</dbReference>
<keyword evidence="4" id="KW-1185">Reference proteome</keyword>
<proteinExistence type="predicted"/>